<feature type="compositionally biased region" description="Basic and acidic residues" evidence="1">
    <location>
        <begin position="125"/>
        <end position="151"/>
    </location>
</feature>
<dbReference type="EMBL" id="JAJSOF020000005">
    <property type="protein sequence ID" value="KAJ4448504.1"/>
    <property type="molecule type" value="Genomic_DNA"/>
</dbReference>
<evidence type="ECO:0000313" key="2">
    <source>
        <dbReference type="EMBL" id="KAJ4448504.1"/>
    </source>
</evidence>
<dbReference type="InterPro" id="IPR013083">
    <property type="entry name" value="Znf_RING/FYVE/PHD"/>
</dbReference>
<sequence length="189" mass="21127">MLKGNTNCSMSTTGTQNADSANCRTCKELISKDDLSVGCEGQFHKDCKGLSAGDYSTLKKPRCSLMWLCNTCRDDLATMKNGREELKALREEISLIRSSIQETMATEIRKAINTRPPVIANTGIKQRENKKQAPEPAERKEVTTEERDNETNHQALDLLGEQEIRTASYNKHLPQKPSIVGLHNKGLHQ</sequence>
<organism evidence="2 3">
    <name type="scientific">Periplaneta americana</name>
    <name type="common">American cockroach</name>
    <name type="synonym">Blatta americana</name>
    <dbReference type="NCBI Taxonomy" id="6978"/>
    <lineage>
        <taxon>Eukaryota</taxon>
        <taxon>Metazoa</taxon>
        <taxon>Ecdysozoa</taxon>
        <taxon>Arthropoda</taxon>
        <taxon>Hexapoda</taxon>
        <taxon>Insecta</taxon>
        <taxon>Pterygota</taxon>
        <taxon>Neoptera</taxon>
        <taxon>Polyneoptera</taxon>
        <taxon>Dictyoptera</taxon>
        <taxon>Blattodea</taxon>
        <taxon>Blattoidea</taxon>
        <taxon>Blattidae</taxon>
        <taxon>Blattinae</taxon>
        <taxon>Periplaneta</taxon>
    </lineage>
</organism>
<reference evidence="2 3" key="1">
    <citation type="journal article" date="2022" name="Allergy">
        <title>Genome assembly and annotation of Periplaneta americana reveal a comprehensive cockroach allergen profile.</title>
        <authorList>
            <person name="Wang L."/>
            <person name="Xiong Q."/>
            <person name="Saelim N."/>
            <person name="Wang L."/>
            <person name="Nong W."/>
            <person name="Wan A.T."/>
            <person name="Shi M."/>
            <person name="Liu X."/>
            <person name="Cao Q."/>
            <person name="Hui J.H.L."/>
            <person name="Sookrung N."/>
            <person name="Leung T.F."/>
            <person name="Tungtrongchitr A."/>
            <person name="Tsui S.K.W."/>
        </authorList>
    </citation>
    <scope>NUCLEOTIDE SEQUENCE [LARGE SCALE GENOMIC DNA]</scope>
    <source>
        <strain evidence="2">PWHHKU_190912</strain>
    </source>
</reference>
<gene>
    <name evidence="2" type="ORF">ANN_10520</name>
</gene>
<name>A0ABQ8TSE6_PERAM</name>
<accession>A0ABQ8TSE6</accession>
<evidence type="ECO:0008006" key="4">
    <source>
        <dbReference type="Google" id="ProtNLM"/>
    </source>
</evidence>
<dbReference type="Gene3D" id="3.30.40.10">
    <property type="entry name" value="Zinc/RING finger domain, C3HC4 (zinc finger)"/>
    <property type="match status" value="1"/>
</dbReference>
<comment type="caution">
    <text evidence="2">The sequence shown here is derived from an EMBL/GenBank/DDBJ whole genome shotgun (WGS) entry which is preliminary data.</text>
</comment>
<protein>
    <recommendedName>
        <fullName evidence="4">PHD-type domain-containing protein</fullName>
    </recommendedName>
</protein>
<dbReference type="SUPFAM" id="SSF57903">
    <property type="entry name" value="FYVE/PHD zinc finger"/>
    <property type="match status" value="1"/>
</dbReference>
<evidence type="ECO:0000313" key="3">
    <source>
        <dbReference type="Proteomes" id="UP001148838"/>
    </source>
</evidence>
<proteinExistence type="predicted"/>
<keyword evidence="3" id="KW-1185">Reference proteome</keyword>
<evidence type="ECO:0000256" key="1">
    <source>
        <dbReference type="SAM" id="MobiDB-lite"/>
    </source>
</evidence>
<dbReference type="Proteomes" id="UP001148838">
    <property type="component" value="Unassembled WGS sequence"/>
</dbReference>
<feature type="region of interest" description="Disordered" evidence="1">
    <location>
        <begin position="123"/>
        <end position="157"/>
    </location>
</feature>
<dbReference type="InterPro" id="IPR011011">
    <property type="entry name" value="Znf_FYVE_PHD"/>
</dbReference>